<dbReference type="GO" id="GO:0000166">
    <property type="term" value="F:nucleotide binding"/>
    <property type="evidence" value="ECO:0007669"/>
    <property type="project" value="InterPro"/>
</dbReference>
<dbReference type="SUPFAM" id="SSF51735">
    <property type="entry name" value="NAD(P)-binding Rossmann-fold domains"/>
    <property type="match status" value="1"/>
</dbReference>
<dbReference type="Pfam" id="PF22725">
    <property type="entry name" value="GFO_IDH_MocA_C3"/>
    <property type="match status" value="1"/>
</dbReference>
<dbReference type="EMBL" id="JAAIKT010000034">
    <property type="protein sequence ID" value="NEW73687.1"/>
    <property type="molecule type" value="Genomic_DNA"/>
</dbReference>
<dbReference type="SUPFAM" id="SSF55347">
    <property type="entry name" value="Glyceraldehyde-3-phosphate dehydrogenase-like, C-terminal domain"/>
    <property type="match status" value="1"/>
</dbReference>
<dbReference type="InterPro" id="IPR055170">
    <property type="entry name" value="GFO_IDH_MocA-like_dom"/>
</dbReference>
<reference evidence="3" key="1">
    <citation type="submission" date="2020-02" db="EMBL/GenBank/DDBJ databases">
        <title>A new Streptomyces sp. for controlling soil-borne diseases.</title>
        <authorList>
            <person name="Li X."/>
            <person name="Tian Y."/>
            <person name="Gao K."/>
        </authorList>
    </citation>
    <scope>NUCLEOTIDE SEQUENCE [LARGE SCALE GENOMIC DNA]</scope>
    <source>
        <strain evidence="3">0250</strain>
    </source>
</reference>
<keyword evidence="4" id="KW-1185">Reference proteome</keyword>
<dbReference type="InterPro" id="IPR052515">
    <property type="entry name" value="Gfo/Idh/MocA_Oxidoreductase"/>
</dbReference>
<dbReference type="Gene3D" id="3.40.50.720">
    <property type="entry name" value="NAD(P)-binding Rossmann-like Domain"/>
    <property type="match status" value="1"/>
</dbReference>
<dbReference type="InterPro" id="IPR036291">
    <property type="entry name" value="NAD(P)-bd_dom_sf"/>
</dbReference>
<evidence type="ECO:0000259" key="2">
    <source>
        <dbReference type="Pfam" id="PF22725"/>
    </source>
</evidence>
<feature type="domain" description="GFO/IDH/MocA-like oxidoreductase" evidence="2">
    <location>
        <begin position="132"/>
        <end position="243"/>
    </location>
</feature>
<feature type="domain" description="Gfo/Idh/MocA-like oxidoreductase N-terminal" evidence="1">
    <location>
        <begin position="4"/>
        <end position="120"/>
    </location>
</feature>
<evidence type="ECO:0000313" key="3">
    <source>
        <dbReference type="EMBL" id="NEW73687.1"/>
    </source>
</evidence>
<dbReference type="PANTHER" id="PTHR43249">
    <property type="entry name" value="UDP-N-ACETYL-2-AMINO-2-DEOXY-D-GLUCURONATE OXIDASE"/>
    <property type="match status" value="1"/>
</dbReference>
<gene>
    <name evidence="3" type="ORF">G4H13_25795</name>
</gene>
<proteinExistence type="predicted"/>
<dbReference type="PANTHER" id="PTHR43249:SF1">
    <property type="entry name" value="D-GLUCOSIDE 3-DEHYDROGENASE"/>
    <property type="match status" value="1"/>
</dbReference>
<dbReference type="Gene3D" id="3.30.360.10">
    <property type="entry name" value="Dihydrodipicolinate Reductase, domain 2"/>
    <property type="match status" value="1"/>
</dbReference>
<accession>A0A6G4AMG9</accession>
<protein>
    <submittedName>
        <fullName evidence="3">Gfo/Idh/MocA family oxidoreductase</fullName>
    </submittedName>
</protein>
<evidence type="ECO:0000313" key="4">
    <source>
        <dbReference type="Proteomes" id="UP000476310"/>
    </source>
</evidence>
<dbReference type="Pfam" id="PF01408">
    <property type="entry name" value="GFO_IDH_MocA"/>
    <property type="match status" value="1"/>
</dbReference>
<name>A0A6G4AMG9_9ACTN</name>
<dbReference type="Proteomes" id="UP000476310">
    <property type="component" value="Unassembled WGS sequence"/>
</dbReference>
<organism evidence="3 4">
    <name type="scientific">Streptomyces rhizosphaericus</name>
    <dbReference type="NCBI Taxonomy" id="114699"/>
    <lineage>
        <taxon>Bacteria</taxon>
        <taxon>Bacillati</taxon>
        <taxon>Actinomycetota</taxon>
        <taxon>Actinomycetes</taxon>
        <taxon>Kitasatosporales</taxon>
        <taxon>Streptomycetaceae</taxon>
        <taxon>Streptomyces</taxon>
        <taxon>Streptomyces violaceusniger group</taxon>
    </lineage>
</organism>
<sequence length="350" mass="37432">MSALRTGIVGTGKIAVNHAMALQAIPGVDLVGVSDVEPDRAAAFAARFGIAGHDPDPESFLSSGLDAITVCTPHPSHERVVVAAARHGLHVLCEKPIAVTLAEADRMVTAMEEAGVRFGVLFQRRFWPSAARLRAAIDEGRLGPPIVGTVTMRWGRDAEYYAEPWRGRWDTEGGGALLNQGIHYVDLLQWYLGTPVRVYGAIRTLKHGDCIEVEDTAVATVEFASGAVATIQAGTTFAPGLGTTVFVSDAAGQAATVTEYPEGTGHTDLWTVKGEEAYRQLLSTGIDADPPLSRIHEGLMPFHREQITEFVTAVREGRDPLVTGRDARTALAVVVAIYESSRTGLPVDLT</sequence>
<dbReference type="InterPro" id="IPR000683">
    <property type="entry name" value="Gfo/Idh/MocA-like_OxRdtase_N"/>
</dbReference>
<dbReference type="RefSeq" id="WP_164430872.1">
    <property type="nucleotide sequence ID" value="NZ_JAAIKT010000034.1"/>
</dbReference>
<evidence type="ECO:0000259" key="1">
    <source>
        <dbReference type="Pfam" id="PF01408"/>
    </source>
</evidence>
<comment type="caution">
    <text evidence="3">The sequence shown here is derived from an EMBL/GenBank/DDBJ whole genome shotgun (WGS) entry which is preliminary data.</text>
</comment>
<dbReference type="AlphaFoldDB" id="A0A6G4AMG9"/>